<dbReference type="SUPFAM" id="SSF52540">
    <property type="entry name" value="P-loop containing nucleoside triphosphate hydrolases"/>
    <property type="match status" value="1"/>
</dbReference>
<dbReference type="InterPro" id="IPR003593">
    <property type="entry name" value="AAA+_ATPase"/>
</dbReference>
<dbReference type="InterPro" id="IPR017871">
    <property type="entry name" value="ABC_transporter-like_CS"/>
</dbReference>
<keyword evidence="3" id="KW-0547">Nucleotide-binding</keyword>
<dbReference type="Proteomes" id="UP000727962">
    <property type="component" value="Unassembled WGS sequence"/>
</dbReference>
<accession>A0A931LR01</accession>
<dbReference type="SMART" id="SM00382">
    <property type="entry name" value="AAA"/>
    <property type="match status" value="1"/>
</dbReference>
<organism evidence="6 7">
    <name type="scientific">Fimbriimonas ginsengisoli</name>
    <dbReference type="NCBI Taxonomy" id="1005039"/>
    <lineage>
        <taxon>Bacteria</taxon>
        <taxon>Bacillati</taxon>
        <taxon>Armatimonadota</taxon>
        <taxon>Fimbriimonadia</taxon>
        <taxon>Fimbriimonadales</taxon>
        <taxon>Fimbriimonadaceae</taxon>
        <taxon>Fimbriimonas</taxon>
    </lineage>
</organism>
<evidence type="ECO:0000313" key="6">
    <source>
        <dbReference type="EMBL" id="MBI1755762.1"/>
    </source>
</evidence>
<comment type="similarity">
    <text evidence="1">Belongs to the ABC transporter superfamily.</text>
</comment>
<dbReference type="AlphaFoldDB" id="A0A931LR01"/>
<dbReference type="InterPro" id="IPR027417">
    <property type="entry name" value="P-loop_NTPase"/>
</dbReference>
<feature type="domain" description="ABC transporter" evidence="5">
    <location>
        <begin position="2"/>
        <end position="230"/>
    </location>
</feature>
<evidence type="ECO:0000256" key="4">
    <source>
        <dbReference type="ARBA" id="ARBA00022840"/>
    </source>
</evidence>
<dbReference type="GO" id="GO:0016887">
    <property type="term" value="F:ATP hydrolysis activity"/>
    <property type="evidence" value="ECO:0007669"/>
    <property type="project" value="InterPro"/>
</dbReference>
<gene>
    <name evidence="6" type="ORF">HYR64_01480</name>
</gene>
<evidence type="ECO:0000256" key="1">
    <source>
        <dbReference type="ARBA" id="ARBA00005417"/>
    </source>
</evidence>
<proteinExistence type="inferred from homology"/>
<dbReference type="Gene3D" id="3.40.50.300">
    <property type="entry name" value="P-loop containing nucleotide triphosphate hydrolases"/>
    <property type="match status" value="1"/>
</dbReference>
<evidence type="ECO:0000256" key="2">
    <source>
        <dbReference type="ARBA" id="ARBA00022448"/>
    </source>
</evidence>
<comment type="caution">
    <text evidence="6">The sequence shown here is derived from an EMBL/GenBank/DDBJ whole genome shotgun (WGS) entry which is preliminary data.</text>
</comment>
<dbReference type="GO" id="GO:0005524">
    <property type="term" value="F:ATP binding"/>
    <property type="evidence" value="ECO:0007669"/>
    <property type="project" value="UniProtKB-KW"/>
</dbReference>
<evidence type="ECO:0000256" key="3">
    <source>
        <dbReference type="ARBA" id="ARBA00022741"/>
    </source>
</evidence>
<evidence type="ECO:0000259" key="5">
    <source>
        <dbReference type="PROSITE" id="PS50893"/>
    </source>
</evidence>
<dbReference type="InterPro" id="IPR003439">
    <property type="entry name" value="ABC_transporter-like_ATP-bd"/>
</dbReference>
<keyword evidence="2" id="KW-0813">Transport</keyword>
<dbReference type="PANTHER" id="PTHR43335:SF11">
    <property type="entry name" value="ABC TRANSPORTER RELATED"/>
    <property type="match status" value="1"/>
</dbReference>
<evidence type="ECO:0000313" key="7">
    <source>
        <dbReference type="Proteomes" id="UP000727962"/>
    </source>
</evidence>
<dbReference type="EMBL" id="JACOSL010000008">
    <property type="protein sequence ID" value="MBI1755762.1"/>
    <property type="molecule type" value="Genomic_DNA"/>
</dbReference>
<reference evidence="6" key="1">
    <citation type="submission" date="2020-07" db="EMBL/GenBank/DDBJ databases">
        <title>Huge and variable diversity of episymbiotic CPR bacteria and DPANN archaea in groundwater ecosystems.</title>
        <authorList>
            <person name="He C.Y."/>
            <person name="Keren R."/>
            <person name="Whittaker M."/>
            <person name="Farag I.F."/>
            <person name="Doudna J."/>
            <person name="Cate J.H.D."/>
            <person name="Banfield J.F."/>
        </authorList>
    </citation>
    <scope>NUCLEOTIDE SEQUENCE</scope>
    <source>
        <strain evidence="6">NC_groundwater_17_Pr7_B-0.1um_64_12</strain>
    </source>
</reference>
<dbReference type="PROSITE" id="PS00211">
    <property type="entry name" value="ABC_TRANSPORTER_1"/>
    <property type="match status" value="1"/>
</dbReference>
<sequence length="305" mass="34211">MIRLDHASRWYGQVIGLNDVTCQIGPGLTALLGMNGAGKTTMMRLITGQLRPTTGSVRLFGLDPFANPEVYRHLGYCPEIDSFYEHLSGRQFVRMMARLTGFSAREAEQRTTRTLERVGMADRADRRIGGYSKGMRQRIKLAQAMIHEPEVILLDEPLNGLDPVGRRRFIDLLGDLASAGACIVVSSHILYEVEQMTRSLLLLHRGRLLATGDLRVIRSLIDKHPHQVRLQTDEPRRAAELLASLPNVVSLRFTPGDEALELEVREPDKFYDALPELVLNQGLRLQGLSSPDNNLESVFKYLVEA</sequence>
<name>A0A931LR01_FIMGI</name>
<dbReference type="Pfam" id="PF00005">
    <property type="entry name" value="ABC_tran"/>
    <property type="match status" value="1"/>
</dbReference>
<dbReference type="PROSITE" id="PS50893">
    <property type="entry name" value="ABC_TRANSPORTER_2"/>
    <property type="match status" value="1"/>
</dbReference>
<protein>
    <submittedName>
        <fullName evidence="6">ABC transporter ATP-binding protein</fullName>
    </submittedName>
</protein>
<dbReference type="PANTHER" id="PTHR43335">
    <property type="entry name" value="ABC TRANSPORTER, ATP-BINDING PROTEIN"/>
    <property type="match status" value="1"/>
</dbReference>
<keyword evidence="4 6" id="KW-0067">ATP-binding</keyword>